<sequence>MSWYTKKDVLNDLAHAMGGRVKDLEEQYILVGEQPPPPCRSGEEDDDELLLRLHGAIGGKTDNEFENGPDLAGIKEMLRMVDKYQSPDSDESDKTSFQNNTCTMITISKLNPDVPDFVPKSKSTVNVNVETHANQIDELNSNDNNKMNKLEVSASKANITEKNDPDKLKEISQKLKNKISSPSKSDCLKIKRERNLAISTLLKIHSSAPVLDAKGENNSPKLVTPSYFEKPCPTEPLNYKASQNGQKKSVSSTSSLSKGSIENVVLDSKISGINQEVEESVAKVNNWLNKDDKPTPTGSALYLGPVTFKRKEKVKPKTPDTSDKTAANKTVAVPFVPSDYVNTLTQSYMERIKAKEEEKPKGIWTDILKQLEAKDEEIKRRKQEQESASSSPSTSGVSINSDAIDALSS</sequence>
<gene>
    <name evidence="2" type="ORF">PARMNEM_LOCUS15917</name>
</gene>
<evidence type="ECO:0000313" key="2">
    <source>
        <dbReference type="EMBL" id="CAK1596591.1"/>
    </source>
</evidence>
<reference evidence="2 3" key="1">
    <citation type="submission" date="2023-11" db="EMBL/GenBank/DDBJ databases">
        <authorList>
            <person name="Hedman E."/>
            <person name="Englund M."/>
            <person name="Stromberg M."/>
            <person name="Nyberg Akerstrom W."/>
            <person name="Nylinder S."/>
            <person name="Jareborg N."/>
            <person name="Kallberg Y."/>
            <person name="Kronander E."/>
        </authorList>
    </citation>
    <scope>NUCLEOTIDE SEQUENCE [LARGE SCALE GENOMIC DNA]</scope>
</reference>
<dbReference type="Proteomes" id="UP001314205">
    <property type="component" value="Unassembled WGS sequence"/>
</dbReference>
<feature type="region of interest" description="Disordered" evidence="1">
    <location>
        <begin position="376"/>
        <end position="409"/>
    </location>
</feature>
<dbReference type="AlphaFoldDB" id="A0AAV1LMG0"/>
<accession>A0AAV1LMG0</accession>
<protein>
    <submittedName>
        <fullName evidence="2">Uncharacterized protein</fullName>
    </submittedName>
</protein>
<name>A0AAV1LMG0_9NEOP</name>
<evidence type="ECO:0000256" key="1">
    <source>
        <dbReference type="SAM" id="MobiDB-lite"/>
    </source>
</evidence>
<feature type="compositionally biased region" description="Low complexity" evidence="1">
    <location>
        <begin position="387"/>
        <end position="401"/>
    </location>
</feature>
<evidence type="ECO:0000313" key="3">
    <source>
        <dbReference type="Proteomes" id="UP001314205"/>
    </source>
</evidence>
<organism evidence="2 3">
    <name type="scientific">Parnassius mnemosyne</name>
    <name type="common">clouded apollo</name>
    <dbReference type="NCBI Taxonomy" id="213953"/>
    <lineage>
        <taxon>Eukaryota</taxon>
        <taxon>Metazoa</taxon>
        <taxon>Ecdysozoa</taxon>
        <taxon>Arthropoda</taxon>
        <taxon>Hexapoda</taxon>
        <taxon>Insecta</taxon>
        <taxon>Pterygota</taxon>
        <taxon>Neoptera</taxon>
        <taxon>Endopterygota</taxon>
        <taxon>Lepidoptera</taxon>
        <taxon>Glossata</taxon>
        <taxon>Ditrysia</taxon>
        <taxon>Papilionoidea</taxon>
        <taxon>Papilionidae</taxon>
        <taxon>Parnassiinae</taxon>
        <taxon>Parnassini</taxon>
        <taxon>Parnassius</taxon>
        <taxon>Driopa</taxon>
    </lineage>
</organism>
<comment type="caution">
    <text evidence="2">The sequence shown here is derived from an EMBL/GenBank/DDBJ whole genome shotgun (WGS) entry which is preliminary data.</text>
</comment>
<keyword evidence="3" id="KW-1185">Reference proteome</keyword>
<proteinExistence type="predicted"/>
<dbReference type="EMBL" id="CAVLGL010000093">
    <property type="protein sequence ID" value="CAK1596591.1"/>
    <property type="molecule type" value="Genomic_DNA"/>
</dbReference>
<feature type="compositionally biased region" description="Basic and acidic residues" evidence="1">
    <location>
        <begin position="376"/>
        <end position="385"/>
    </location>
</feature>
<feature type="region of interest" description="Disordered" evidence="1">
    <location>
        <begin position="234"/>
        <end position="254"/>
    </location>
</feature>